<dbReference type="Gene3D" id="1.25.40.10">
    <property type="entry name" value="Tetratricopeptide repeat domain"/>
    <property type="match status" value="2"/>
</dbReference>
<protein>
    <recommendedName>
        <fullName evidence="2">beta-lactamase</fullName>
        <ecNumber evidence="2">3.5.2.6</ecNumber>
    </recommendedName>
</protein>
<dbReference type="EC" id="3.5.2.6" evidence="2"/>
<comment type="catalytic activity">
    <reaction evidence="1">
        <text>a beta-lactam + H2O = a substituted beta-amino acid</text>
        <dbReference type="Rhea" id="RHEA:20401"/>
        <dbReference type="ChEBI" id="CHEBI:15377"/>
        <dbReference type="ChEBI" id="CHEBI:35627"/>
        <dbReference type="ChEBI" id="CHEBI:140347"/>
        <dbReference type="EC" id="3.5.2.6"/>
    </reaction>
</comment>
<organism evidence="5 6">
    <name type="scientific">Helicobacter gastrofelis</name>
    <dbReference type="NCBI Taxonomy" id="2849642"/>
    <lineage>
        <taxon>Bacteria</taxon>
        <taxon>Pseudomonadati</taxon>
        <taxon>Campylobacterota</taxon>
        <taxon>Epsilonproteobacteria</taxon>
        <taxon>Campylobacterales</taxon>
        <taxon>Helicobacteraceae</taxon>
        <taxon>Helicobacter</taxon>
    </lineage>
</organism>
<keyword evidence="3" id="KW-1015">Disulfide bond</keyword>
<dbReference type="SUPFAM" id="SSF81901">
    <property type="entry name" value="HCP-like"/>
    <property type="match status" value="2"/>
</dbReference>
<evidence type="ECO:0000313" key="6">
    <source>
        <dbReference type="Proteomes" id="UP000826146"/>
    </source>
</evidence>
<evidence type="ECO:0000313" key="5">
    <source>
        <dbReference type="EMBL" id="BCZ18981.1"/>
    </source>
</evidence>
<dbReference type="PANTHER" id="PTHR43628:SF1">
    <property type="entry name" value="CHITIN SYNTHASE REGULATORY FACTOR 2-RELATED"/>
    <property type="match status" value="1"/>
</dbReference>
<evidence type="ECO:0000256" key="4">
    <source>
        <dbReference type="ARBA" id="ARBA00023251"/>
    </source>
</evidence>
<keyword evidence="6" id="KW-1185">Reference proteome</keyword>
<name>A0ABM7SN33_9HELI</name>
<proteinExistence type="predicted"/>
<dbReference type="EMBL" id="AP024819">
    <property type="protein sequence ID" value="BCZ18981.1"/>
    <property type="molecule type" value="Genomic_DNA"/>
</dbReference>
<dbReference type="Proteomes" id="UP000826146">
    <property type="component" value="Chromosome"/>
</dbReference>
<evidence type="ECO:0000256" key="3">
    <source>
        <dbReference type="ARBA" id="ARBA00023157"/>
    </source>
</evidence>
<evidence type="ECO:0000256" key="1">
    <source>
        <dbReference type="ARBA" id="ARBA00001526"/>
    </source>
</evidence>
<dbReference type="Pfam" id="PF08238">
    <property type="entry name" value="Sel1"/>
    <property type="match status" value="8"/>
</dbReference>
<gene>
    <name evidence="5" type="ORF">NHP190012_06230</name>
</gene>
<accession>A0ABM7SN33</accession>
<keyword evidence="4" id="KW-0046">Antibiotic resistance</keyword>
<dbReference type="SMART" id="SM00671">
    <property type="entry name" value="SEL1"/>
    <property type="match status" value="8"/>
</dbReference>
<sequence>MIERVALGFKERQELEECLDAFDKCVSKEDFSSAKNIVKKLNKLLRGIEWVGAFCEKPFKILNHKGVKEEIRGVLIFAPQNLLQEDLVNTSRLESAHGFYICFAPLRRREYRCSFLITCGVQNLKEAQACPAFKKLFENDKAKYHNKCGREFYLDRYDYPLSLLRLVALFNDLPVQDFKVGGVNSRQVFPKKADMLFLRGTQAREKGYINEAIECYEKSAKLGDVESLYELGKIYGDKTLRRSFKGCPNFTKALEYLKKAGDMGDTRSYTLTGDFYLNGRGVPVDIEKGLEYLNRAVDMGSISACFDLADFYLEGICMPDPKRAEEYYNKALKMGQTKLEKAHICYMVSRQYMKRSEGYSEGFGSIGSRRNHKKAVAHYKKAISLAEEVFGTEAYARLVSLDWTHNNTQILEWCLKAIELGNTRLYGYVAEMYVTGSGCVKDEQKALEYLKKAIEMNAEDYQAHFNLAELYFDGGDVVQQDYAKALEHFTIVANGAHCEESCYDEALRRLSKIYDKGLGVTPDPLKAFEYLKKACDSFDWED</sequence>
<evidence type="ECO:0000256" key="2">
    <source>
        <dbReference type="ARBA" id="ARBA00012865"/>
    </source>
</evidence>
<dbReference type="RefSeq" id="WP_221272397.1">
    <property type="nucleotide sequence ID" value="NZ_AP024819.1"/>
</dbReference>
<dbReference type="InterPro" id="IPR011990">
    <property type="entry name" value="TPR-like_helical_dom_sf"/>
</dbReference>
<reference evidence="5 6" key="1">
    <citation type="submission" date="2021-07" db="EMBL/GenBank/DDBJ databases">
        <title>Novel Helicobacter sp. Isolated from a cat.</title>
        <authorList>
            <person name="Rimbara E."/>
            <person name="Suzuki M."/>
        </authorList>
    </citation>
    <scope>NUCLEOTIDE SEQUENCE [LARGE SCALE GENOMIC DNA]</scope>
    <source>
        <strain evidence="6">NHP19-012</strain>
    </source>
</reference>
<dbReference type="InterPro" id="IPR006597">
    <property type="entry name" value="Sel1-like"/>
</dbReference>
<dbReference type="InterPro" id="IPR052945">
    <property type="entry name" value="Mitotic_Regulator"/>
</dbReference>
<dbReference type="PANTHER" id="PTHR43628">
    <property type="entry name" value="ACTIVATOR OF C KINASE PROTEIN 1-RELATED"/>
    <property type="match status" value="1"/>
</dbReference>